<accession>A0AAN7C7E9</accession>
<name>A0AAN7C7E9_9PEZI</name>
<reference evidence="2" key="1">
    <citation type="journal article" date="2023" name="Mol. Phylogenet. Evol.">
        <title>Genome-scale phylogeny and comparative genomics of the fungal order Sordariales.</title>
        <authorList>
            <person name="Hensen N."/>
            <person name="Bonometti L."/>
            <person name="Westerberg I."/>
            <person name="Brannstrom I.O."/>
            <person name="Guillou S."/>
            <person name="Cros-Aarteil S."/>
            <person name="Calhoun S."/>
            <person name="Haridas S."/>
            <person name="Kuo A."/>
            <person name="Mondo S."/>
            <person name="Pangilinan J."/>
            <person name="Riley R."/>
            <person name="LaButti K."/>
            <person name="Andreopoulos B."/>
            <person name="Lipzen A."/>
            <person name="Chen C."/>
            <person name="Yan M."/>
            <person name="Daum C."/>
            <person name="Ng V."/>
            <person name="Clum A."/>
            <person name="Steindorff A."/>
            <person name="Ohm R.A."/>
            <person name="Martin F."/>
            <person name="Silar P."/>
            <person name="Natvig D.O."/>
            <person name="Lalanne C."/>
            <person name="Gautier V."/>
            <person name="Ament-Velasquez S.L."/>
            <person name="Kruys A."/>
            <person name="Hutchinson M.I."/>
            <person name="Powell A.J."/>
            <person name="Barry K."/>
            <person name="Miller A.N."/>
            <person name="Grigoriev I.V."/>
            <person name="Debuchy R."/>
            <person name="Gladieux P."/>
            <person name="Hiltunen Thoren M."/>
            <person name="Johannesson H."/>
        </authorList>
    </citation>
    <scope>NUCLEOTIDE SEQUENCE</scope>
    <source>
        <strain evidence="2">CBS 532.94</strain>
    </source>
</reference>
<dbReference type="SUPFAM" id="SSF48403">
    <property type="entry name" value="Ankyrin repeat"/>
    <property type="match status" value="1"/>
</dbReference>
<comment type="caution">
    <text evidence="2">The sequence shown here is derived from an EMBL/GenBank/DDBJ whole genome shotgun (WGS) entry which is preliminary data.</text>
</comment>
<dbReference type="InterPro" id="IPR051616">
    <property type="entry name" value="Cul2-RING_E3_ligase_SR"/>
</dbReference>
<dbReference type="InterPro" id="IPR002110">
    <property type="entry name" value="Ankyrin_rpt"/>
</dbReference>
<evidence type="ECO:0000313" key="3">
    <source>
        <dbReference type="Proteomes" id="UP001303760"/>
    </source>
</evidence>
<protein>
    <recommendedName>
        <fullName evidence="4">Ankyrin</fullName>
    </recommendedName>
</protein>
<sequence length="570" mass="63309">MRSRQEVTEQPEEVAPGDQDTSVSESTPTLPGVLTLTLHEEEGVGMTAPDHYKHRRLSYAHAYNQPYALVEYEKCRVVIESFSGTAERPMWKGRRCTRKFDVSQFAVLIIFLYLRDLVAGRGEGPHDLFLGAARVDLLDALWKWESGSRWLDIQDGTGRIRISLQYRHVGTNRLDISSDFRCLFNSRYRKEDKQQIYFAKRVPASEAALAAYSRKISHPFISPLIFTLHAVDNGSLYLLAPSVNGGYLTIEEEAVRELVWEPNPGEFHIYNHITQTRGPIRPRHAADAVACRDLHATTDPTIPSQRQKHEALEAALQAGYDDIVSQLLANHDMDLNILISVGEPPKQTTPLKWATEQDNLSLAHLFLTKGADTNFPRANGALASHHGGPALIKAVERGNQALAALLVSSTNRVASARALGLTVDRQDAGMAALLLPAGVRCDFEIDDRPDPRHPDDIASYGFELSEPEEFLPPLVRAVRHCNVCIVRLLLVHGADANVGYHNLRILPRDDGEGHGILLPQAREDAAWFECGRVELTVALRRADIVRLLLSAGADIGRAQPVWNVAGHECC</sequence>
<reference evidence="2" key="2">
    <citation type="submission" date="2023-05" db="EMBL/GenBank/DDBJ databases">
        <authorList>
            <consortium name="Lawrence Berkeley National Laboratory"/>
            <person name="Steindorff A."/>
            <person name="Hensen N."/>
            <person name="Bonometti L."/>
            <person name="Westerberg I."/>
            <person name="Brannstrom I.O."/>
            <person name="Guillou S."/>
            <person name="Cros-Aarteil S."/>
            <person name="Calhoun S."/>
            <person name="Haridas S."/>
            <person name="Kuo A."/>
            <person name="Mondo S."/>
            <person name="Pangilinan J."/>
            <person name="Riley R."/>
            <person name="Labutti K."/>
            <person name="Andreopoulos B."/>
            <person name="Lipzen A."/>
            <person name="Chen C."/>
            <person name="Yanf M."/>
            <person name="Daum C."/>
            <person name="Ng V."/>
            <person name="Clum A."/>
            <person name="Ohm R."/>
            <person name="Martin F."/>
            <person name="Silar P."/>
            <person name="Natvig D."/>
            <person name="Lalanne C."/>
            <person name="Gautier V."/>
            <person name="Ament-Velasquez S.L."/>
            <person name="Kruys A."/>
            <person name="Hutchinson M.I."/>
            <person name="Powell A.J."/>
            <person name="Barry K."/>
            <person name="Miller A.N."/>
            <person name="Grigoriev I.V."/>
            <person name="Debuchy R."/>
            <person name="Gladieux P."/>
            <person name="Thoren M.H."/>
            <person name="Johannesson H."/>
        </authorList>
    </citation>
    <scope>NUCLEOTIDE SEQUENCE</scope>
    <source>
        <strain evidence="2">CBS 532.94</strain>
    </source>
</reference>
<evidence type="ECO:0000256" key="1">
    <source>
        <dbReference type="SAM" id="MobiDB-lite"/>
    </source>
</evidence>
<evidence type="ECO:0008006" key="4">
    <source>
        <dbReference type="Google" id="ProtNLM"/>
    </source>
</evidence>
<keyword evidence="3" id="KW-1185">Reference proteome</keyword>
<evidence type="ECO:0000313" key="2">
    <source>
        <dbReference type="EMBL" id="KAK4236321.1"/>
    </source>
</evidence>
<gene>
    <name evidence="2" type="ORF">C8A03DRAFT_35798</name>
</gene>
<dbReference type="PANTHER" id="PTHR46224:SF64">
    <property type="entry name" value="IQ MOTIF AND ANKYRIN REPEAT DOMAIN-CONTAINING PROTEIN 1"/>
    <property type="match status" value="1"/>
</dbReference>
<proteinExistence type="predicted"/>
<dbReference type="InterPro" id="IPR036770">
    <property type="entry name" value="Ankyrin_rpt-contain_sf"/>
</dbReference>
<dbReference type="EMBL" id="MU860200">
    <property type="protein sequence ID" value="KAK4236321.1"/>
    <property type="molecule type" value="Genomic_DNA"/>
</dbReference>
<dbReference type="SMART" id="SM00248">
    <property type="entry name" value="ANK"/>
    <property type="match status" value="5"/>
</dbReference>
<organism evidence="2 3">
    <name type="scientific">Achaetomium macrosporum</name>
    <dbReference type="NCBI Taxonomy" id="79813"/>
    <lineage>
        <taxon>Eukaryota</taxon>
        <taxon>Fungi</taxon>
        <taxon>Dikarya</taxon>
        <taxon>Ascomycota</taxon>
        <taxon>Pezizomycotina</taxon>
        <taxon>Sordariomycetes</taxon>
        <taxon>Sordariomycetidae</taxon>
        <taxon>Sordariales</taxon>
        <taxon>Chaetomiaceae</taxon>
        <taxon>Achaetomium</taxon>
    </lineage>
</organism>
<dbReference type="AlphaFoldDB" id="A0AAN7C7E9"/>
<dbReference type="PANTHER" id="PTHR46224">
    <property type="entry name" value="ANKYRIN REPEAT FAMILY PROTEIN"/>
    <property type="match status" value="1"/>
</dbReference>
<dbReference type="Proteomes" id="UP001303760">
    <property type="component" value="Unassembled WGS sequence"/>
</dbReference>
<feature type="region of interest" description="Disordered" evidence="1">
    <location>
        <begin position="1"/>
        <end position="29"/>
    </location>
</feature>
<dbReference type="Gene3D" id="1.25.40.20">
    <property type="entry name" value="Ankyrin repeat-containing domain"/>
    <property type="match status" value="2"/>
</dbReference>